<dbReference type="STRING" id="1408189.CLAC_10910"/>
<evidence type="ECO:0000256" key="1">
    <source>
        <dbReference type="SAM" id="MobiDB-lite"/>
    </source>
</evidence>
<feature type="region of interest" description="Disordered" evidence="1">
    <location>
        <begin position="1"/>
        <end position="22"/>
    </location>
</feature>
<accession>A0A0K2H4R4</accession>
<evidence type="ECO:0000313" key="3">
    <source>
        <dbReference type="Proteomes" id="UP000058446"/>
    </source>
</evidence>
<evidence type="ECO:0000313" key="2">
    <source>
        <dbReference type="EMBL" id="ALA68701.1"/>
    </source>
</evidence>
<dbReference type="KEGG" id="clw:CLAC_10910"/>
<keyword evidence="3" id="KW-1185">Reference proteome</keyword>
<dbReference type="EMBL" id="CP006841">
    <property type="protein sequence ID" value="ALA68701.1"/>
    <property type="molecule type" value="Genomic_DNA"/>
</dbReference>
<dbReference type="PATRIC" id="fig|1408189.4.peg.2195"/>
<protein>
    <submittedName>
        <fullName evidence="2">Uncharacterized protein</fullName>
    </submittedName>
</protein>
<sequence length="58" mass="6348">METVNNIYDLPGMPQAEAPPEAKASTTLIDYFGKFEKRVREGLPPQSVVSVTGLGWNP</sequence>
<dbReference type="Proteomes" id="UP000058446">
    <property type="component" value="Chromosome"/>
</dbReference>
<organism evidence="2 3">
    <name type="scientific">Corynebacterium lactis RW2-5</name>
    <dbReference type="NCBI Taxonomy" id="1408189"/>
    <lineage>
        <taxon>Bacteria</taxon>
        <taxon>Bacillati</taxon>
        <taxon>Actinomycetota</taxon>
        <taxon>Actinomycetes</taxon>
        <taxon>Mycobacteriales</taxon>
        <taxon>Corynebacteriaceae</taxon>
        <taxon>Corynebacterium</taxon>
    </lineage>
</organism>
<proteinExistence type="predicted"/>
<dbReference type="RefSeq" id="WP_156324839.1">
    <property type="nucleotide sequence ID" value="NZ_CP006841.1"/>
</dbReference>
<gene>
    <name evidence="2" type="ORF">CLAC_10910</name>
</gene>
<dbReference type="AlphaFoldDB" id="A0A0K2H4R4"/>
<reference evidence="2 3" key="1">
    <citation type="submission" date="2013-10" db="EMBL/GenBank/DDBJ databases">
        <title>Complete genome sequence of Corynebacterium lactis DSM 45799(T), isolated from raw cow milk.</title>
        <authorList>
            <person name="Ruckert C."/>
            <person name="Albersmeier A."/>
            <person name="Lipski A."/>
            <person name="Kalinowski J."/>
        </authorList>
    </citation>
    <scope>NUCLEOTIDE SEQUENCE [LARGE SCALE GENOMIC DNA]</scope>
    <source>
        <strain evidence="2 3">RW2-5</strain>
    </source>
</reference>
<name>A0A0K2H4R4_9CORY</name>
<dbReference type="OrthoDB" id="178899at2"/>